<keyword evidence="1" id="KW-0472">Membrane</keyword>
<proteinExistence type="predicted"/>
<keyword evidence="3" id="KW-1185">Reference proteome</keyword>
<organism evidence="2 3">
    <name type="scientific">Tissierella praeacuta DSM 18095</name>
    <dbReference type="NCBI Taxonomy" id="1123404"/>
    <lineage>
        <taxon>Bacteria</taxon>
        <taxon>Bacillati</taxon>
        <taxon>Bacillota</taxon>
        <taxon>Tissierellia</taxon>
        <taxon>Tissierellales</taxon>
        <taxon>Tissierellaceae</taxon>
        <taxon>Tissierella</taxon>
    </lineage>
</organism>
<dbReference type="Proteomes" id="UP000184114">
    <property type="component" value="Unassembled WGS sequence"/>
</dbReference>
<sequence length="309" mass="35392">MSTILLMACIGMITGFFILFNISPMEFTDNIFKGLMNKPKSIKDQINETTKRKKLSFFRCEIIEVQEILRITGREKKFPMLCALSLLLFTMGGSIAIILGNLFLVPVMAIGLMFIPFWHVRITQTHFKKAISAELETALSIITTAYLRNEDILTAVEENMNYLNPPVLSVFREFVSRIKLINPDITASLQEMKGRIDNAVFREWCGALIACQFDRSLKTTLTPIVSKLSDMRVVNGELENMVFEPRKEFITMQILVLGNIPLLYFLNKDWYHTLMHTVMGQIVLAICITAIFISTAFVIKLTQPIEYRR</sequence>
<gene>
    <name evidence="2" type="ORF">SAMN02745784_01234</name>
</gene>
<feature type="transmembrane region" description="Helical" evidence="1">
    <location>
        <begin position="278"/>
        <end position="299"/>
    </location>
</feature>
<name>A0A1M4UWP4_9FIRM</name>
<dbReference type="RefSeq" id="WP_072974354.1">
    <property type="nucleotide sequence ID" value="NZ_FQTY01000004.1"/>
</dbReference>
<evidence type="ECO:0000256" key="1">
    <source>
        <dbReference type="SAM" id="Phobius"/>
    </source>
</evidence>
<feature type="transmembrane region" description="Helical" evidence="1">
    <location>
        <begin position="6"/>
        <end position="23"/>
    </location>
</feature>
<dbReference type="AlphaFoldDB" id="A0A1M4UWP4"/>
<feature type="transmembrane region" description="Helical" evidence="1">
    <location>
        <begin position="249"/>
        <end position="266"/>
    </location>
</feature>
<evidence type="ECO:0000313" key="3">
    <source>
        <dbReference type="Proteomes" id="UP000184114"/>
    </source>
</evidence>
<evidence type="ECO:0000313" key="2">
    <source>
        <dbReference type="EMBL" id="SHE61089.1"/>
    </source>
</evidence>
<keyword evidence="1" id="KW-1133">Transmembrane helix</keyword>
<feature type="transmembrane region" description="Helical" evidence="1">
    <location>
        <begin position="103"/>
        <end position="120"/>
    </location>
</feature>
<accession>A0A1M4UWP4</accession>
<keyword evidence="1" id="KW-0812">Transmembrane</keyword>
<reference evidence="3" key="1">
    <citation type="submission" date="2016-11" db="EMBL/GenBank/DDBJ databases">
        <authorList>
            <person name="Varghese N."/>
            <person name="Submissions S."/>
        </authorList>
    </citation>
    <scope>NUCLEOTIDE SEQUENCE [LARGE SCALE GENOMIC DNA]</scope>
    <source>
        <strain evidence="3">DSM 18095</strain>
    </source>
</reference>
<dbReference type="GeneID" id="90995603"/>
<dbReference type="STRING" id="1123404.SAMN02745784_01234"/>
<protein>
    <submittedName>
        <fullName evidence="2">Flp pilus assembly protein TadB</fullName>
    </submittedName>
</protein>
<dbReference type="EMBL" id="FQTY01000004">
    <property type="protein sequence ID" value="SHE61089.1"/>
    <property type="molecule type" value="Genomic_DNA"/>
</dbReference>
<feature type="transmembrane region" description="Helical" evidence="1">
    <location>
        <begin position="78"/>
        <end position="97"/>
    </location>
</feature>